<name>A0A0L7K3S7_OPEBR</name>
<dbReference type="Proteomes" id="UP000037510">
    <property type="component" value="Unassembled WGS sequence"/>
</dbReference>
<gene>
    <name evidence="1" type="ORF">OBRU01_26005</name>
</gene>
<keyword evidence="2" id="KW-1185">Reference proteome</keyword>
<protein>
    <submittedName>
        <fullName evidence="1">Uncharacterized protein</fullName>
    </submittedName>
</protein>
<reference evidence="1 2" key="1">
    <citation type="journal article" date="2015" name="Genome Biol. Evol.">
        <title>The genome of winter moth (Operophtera brumata) provides a genomic perspective on sexual dimorphism and phenology.</title>
        <authorList>
            <person name="Derks M.F."/>
            <person name="Smit S."/>
            <person name="Salis L."/>
            <person name="Schijlen E."/>
            <person name="Bossers A."/>
            <person name="Mateman C."/>
            <person name="Pijl A.S."/>
            <person name="de Ridder D."/>
            <person name="Groenen M.A."/>
            <person name="Visser M.E."/>
            <person name="Megens H.J."/>
        </authorList>
    </citation>
    <scope>NUCLEOTIDE SEQUENCE [LARGE SCALE GENOMIC DNA]</scope>
    <source>
        <strain evidence="1">WM2013NL</strain>
        <tissue evidence="1">Head and thorax</tissue>
    </source>
</reference>
<organism evidence="1 2">
    <name type="scientific">Operophtera brumata</name>
    <name type="common">Winter moth</name>
    <name type="synonym">Phalaena brumata</name>
    <dbReference type="NCBI Taxonomy" id="104452"/>
    <lineage>
        <taxon>Eukaryota</taxon>
        <taxon>Metazoa</taxon>
        <taxon>Ecdysozoa</taxon>
        <taxon>Arthropoda</taxon>
        <taxon>Hexapoda</taxon>
        <taxon>Insecta</taxon>
        <taxon>Pterygota</taxon>
        <taxon>Neoptera</taxon>
        <taxon>Endopterygota</taxon>
        <taxon>Lepidoptera</taxon>
        <taxon>Glossata</taxon>
        <taxon>Ditrysia</taxon>
        <taxon>Geometroidea</taxon>
        <taxon>Geometridae</taxon>
        <taxon>Larentiinae</taxon>
        <taxon>Operophtera</taxon>
    </lineage>
</organism>
<feature type="non-terminal residue" evidence="1">
    <location>
        <position position="252"/>
    </location>
</feature>
<accession>A0A0L7K3S7</accession>
<proteinExistence type="predicted"/>
<comment type="caution">
    <text evidence="1">The sequence shown here is derived from an EMBL/GenBank/DDBJ whole genome shotgun (WGS) entry which is preliminary data.</text>
</comment>
<sequence>MVFFFSTNVFYAITTERLNLYDDDDDVNTHSYQLHNPEFKSLTIAINKKLEKVFMHNSSFDKVEVIKNFNCEDFSTFVSNCTTKAALIYNYSMKYPPKPSKVNNWCSAIRYLTNCAIDWNRECKAVTDNHFNEDSIKGHMHVVNNVCDDEWFLSHYDTLTYCIEKASKAWETCYTTFQTTECELNMMYENCPGGDPRPSKKQLTNLMNADSSAPAVDIAEVTSTANVLGSGPMHLVALVSVVYVFIKMILCI</sequence>
<dbReference type="AlphaFoldDB" id="A0A0L7K3S7"/>
<evidence type="ECO:0000313" key="2">
    <source>
        <dbReference type="Proteomes" id="UP000037510"/>
    </source>
</evidence>
<feature type="non-terminal residue" evidence="1">
    <location>
        <position position="1"/>
    </location>
</feature>
<dbReference type="EMBL" id="JTDY01011524">
    <property type="protein sequence ID" value="KOB55931.1"/>
    <property type="molecule type" value="Genomic_DNA"/>
</dbReference>
<evidence type="ECO:0000313" key="1">
    <source>
        <dbReference type="EMBL" id="KOB55931.1"/>
    </source>
</evidence>